<keyword evidence="2" id="KW-0378">Hydrolase</keyword>
<proteinExistence type="inferred from homology"/>
<reference evidence="4 5" key="1">
    <citation type="submission" date="2024-01" db="EMBL/GenBank/DDBJ databases">
        <authorList>
            <person name="Allen C."/>
            <person name="Tagirdzhanova G."/>
        </authorList>
    </citation>
    <scope>NUCLEOTIDE SEQUENCE [LARGE SCALE GENOMIC DNA]</scope>
</reference>
<dbReference type="Gene3D" id="3.40.50.850">
    <property type="entry name" value="Isochorismatase-like"/>
    <property type="match status" value="1"/>
</dbReference>
<accession>A0ABP0BCT1</accession>
<keyword evidence="5" id="KW-1185">Reference proteome</keyword>
<feature type="domain" description="Isochorismatase-like" evidence="3">
    <location>
        <begin position="31"/>
        <end position="216"/>
    </location>
</feature>
<organism evidence="4 5">
    <name type="scientific">Sporothrix bragantina</name>
    <dbReference type="NCBI Taxonomy" id="671064"/>
    <lineage>
        <taxon>Eukaryota</taxon>
        <taxon>Fungi</taxon>
        <taxon>Dikarya</taxon>
        <taxon>Ascomycota</taxon>
        <taxon>Pezizomycotina</taxon>
        <taxon>Sordariomycetes</taxon>
        <taxon>Sordariomycetidae</taxon>
        <taxon>Ophiostomatales</taxon>
        <taxon>Ophiostomataceae</taxon>
        <taxon>Sporothrix</taxon>
    </lineage>
</organism>
<evidence type="ECO:0000256" key="2">
    <source>
        <dbReference type="ARBA" id="ARBA00022801"/>
    </source>
</evidence>
<comment type="caution">
    <text evidence="4">The sequence shown here is derived from an EMBL/GenBank/DDBJ whole genome shotgun (WGS) entry which is preliminary data.</text>
</comment>
<dbReference type="InterPro" id="IPR050272">
    <property type="entry name" value="Isochorismatase-like_hydrls"/>
</dbReference>
<dbReference type="Pfam" id="PF00857">
    <property type="entry name" value="Isochorismatase"/>
    <property type="match status" value="1"/>
</dbReference>
<dbReference type="PANTHER" id="PTHR43540:SF1">
    <property type="entry name" value="ISOCHORISMATASE HYDROLASE"/>
    <property type="match status" value="1"/>
</dbReference>
<evidence type="ECO:0000313" key="4">
    <source>
        <dbReference type="EMBL" id="CAK7217390.1"/>
    </source>
</evidence>
<comment type="similarity">
    <text evidence="1">Belongs to the isochorismatase family.</text>
</comment>
<protein>
    <recommendedName>
        <fullName evidence="3">Isochorismatase-like domain-containing protein</fullName>
    </recommendedName>
</protein>
<dbReference type="PANTHER" id="PTHR43540">
    <property type="entry name" value="PEROXYUREIDOACRYLATE/UREIDOACRYLATE AMIDOHYDROLASE-RELATED"/>
    <property type="match status" value="1"/>
</dbReference>
<evidence type="ECO:0000259" key="3">
    <source>
        <dbReference type="Pfam" id="PF00857"/>
    </source>
</evidence>
<gene>
    <name evidence="4" type="ORF">SBRCBS47491_003147</name>
</gene>
<dbReference type="Proteomes" id="UP001642406">
    <property type="component" value="Unassembled WGS sequence"/>
</dbReference>
<dbReference type="InterPro" id="IPR000868">
    <property type="entry name" value="Isochorismatase-like_dom"/>
</dbReference>
<name>A0ABP0BCT1_9PEZI</name>
<evidence type="ECO:0000256" key="1">
    <source>
        <dbReference type="ARBA" id="ARBA00006336"/>
    </source>
</evidence>
<dbReference type="SUPFAM" id="SSF52499">
    <property type="entry name" value="Isochorismatase-like hydrolases"/>
    <property type="match status" value="1"/>
</dbReference>
<evidence type="ECO:0000313" key="5">
    <source>
        <dbReference type="Proteomes" id="UP001642406"/>
    </source>
</evidence>
<sequence length="228" mass="24479">MAALSLDSHPRHTTYRGAGFGERIGWGRRPALLLIDVCAAYWKPGSPLDLSHNPEGRASVDSMSRLVVAARTSSLPVVWAQVRYNHPTLLDGAVQAKKTKTIQAWQDGDTRGLDAPPLQHTDLLTPAPTDTVVLKRNPSAFFGTALATQLQLLGIDTVVVCGVSTSGCVRATALDAACSGFRPMVVREACGDRSPLIQQQNLFDMDASFADVVSEAEAVEKILQGWAE</sequence>
<dbReference type="InterPro" id="IPR036380">
    <property type="entry name" value="Isochorismatase-like_sf"/>
</dbReference>
<dbReference type="EMBL" id="CAWUHC010000020">
    <property type="protein sequence ID" value="CAK7217390.1"/>
    <property type="molecule type" value="Genomic_DNA"/>
</dbReference>